<evidence type="ECO:0000313" key="2">
    <source>
        <dbReference type="EMBL" id="MDY0882670.1"/>
    </source>
</evidence>
<protein>
    <submittedName>
        <fullName evidence="2">Uncharacterized protein</fullName>
    </submittedName>
</protein>
<feature type="region of interest" description="Disordered" evidence="1">
    <location>
        <begin position="109"/>
        <end position="138"/>
    </location>
</feature>
<comment type="caution">
    <text evidence="2">The sequence shown here is derived from an EMBL/GenBank/DDBJ whole genome shotgun (WGS) entry which is preliminary data.</text>
</comment>
<accession>A0ABU5E8I3</accession>
<evidence type="ECO:0000313" key="3">
    <source>
        <dbReference type="Proteomes" id="UP001279642"/>
    </source>
</evidence>
<sequence length="138" mass="15039">MTETVIQHGEGQLGPVDLHQTIGELAEMIDVATVLAHRGEQVELDLLTMRVAVLCDAIAGADRNEMQAFRPDLEDMLVHLDLLENAVRRQRVHLALNLESADRRLRAQLAYGQGQAPSPTQSLGVPQPSNPGGTQDSE</sequence>
<name>A0ABU5E8I3_9PROT</name>
<evidence type="ECO:0000256" key="1">
    <source>
        <dbReference type="SAM" id="MobiDB-lite"/>
    </source>
</evidence>
<organism evidence="2 3">
    <name type="scientific">Dongia soli</name>
    <dbReference type="NCBI Taxonomy" id="600628"/>
    <lineage>
        <taxon>Bacteria</taxon>
        <taxon>Pseudomonadati</taxon>
        <taxon>Pseudomonadota</taxon>
        <taxon>Alphaproteobacteria</taxon>
        <taxon>Rhodospirillales</taxon>
        <taxon>Dongiaceae</taxon>
        <taxon>Dongia</taxon>
    </lineage>
</organism>
<feature type="compositionally biased region" description="Polar residues" evidence="1">
    <location>
        <begin position="115"/>
        <end position="124"/>
    </location>
</feature>
<reference evidence="2 3" key="1">
    <citation type="journal article" date="2016" name="Antonie Van Leeuwenhoek">
        <title>Dongia soli sp. nov., isolated from soil from Dokdo, Korea.</title>
        <authorList>
            <person name="Kim D.U."/>
            <person name="Lee H."/>
            <person name="Kim H."/>
            <person name="Kim S.G."/>
            <person name="Ka J.O."/>
        </authorList>
    </citation>
    <scope>NUCLEOTIDE SEQUENCE [LARGE SCALE GENOMIC DNA]</scope>
    <source>
        <strain evidence="2 3">D78</strain>
    </source>
</reference>
<gene>
    <name evidence="2" type="ORF">SMD27_07440</name>
</gene>
<dbReference type="EMBL" id="JAXCLW010000002">
    <property type="protein sequence ID" value="MDY0882670.1"/>
    <property type="molecule type" value="Genomic_DNA"/>
</dbReference>
<dbReference type="RefSeq" id="WP_320507737.1">
    <property type="nucleotide sequence ID" value="NZ_JAXCLW010000002.1"/>
</dbReference>
<dbReference type="Proteomes" id="UP001279642">
    <property type="component" value="Unassembled WGS sequence"/>
</dbReference>
<proteinExistence type="predicted"/>
<keyword evidence="3" id="KW-1185">Reference proteome</keyword>